<protein>
    <submittedName>
        <fullName evidence="1">Uncharacterized protein</fullName>
    </submittedName>
</protein>
<dbReference type="Proteomes" id="UP000242188">
    <property type="component" value="Unassembled WGS sequence"/>
</dbReference>
<keyword evidence="2" id="KW-1185">Reference proteome</keyword>
<organism evidence="1 2">
    <name type="scientific">Mizuhopecten yessoensis</name>
    <name type="common">Japanese scallop</name>
    <name type="synonym">Patinopecten yessoensis</name>
    <dbReference type="NCBI Taxonomy" id="6573"/>
    <lineage>
        <taxon>Eukaryota</taxon>
        <taxon>Metazoa</taxon>
        <taxon>Spiralia</taxon>
        <taxon>Lophotrochozoa</taxon>
        <taxon>Mollusca</taxon>
        <taxon>Bivalvia</taxon>
        <taxon>Autobranchia</taxon>
        <taxon>Pteriomorphia</taxon>
        <taxon>Pectinida</taxon>
        <taxon>Pectinoidea</taxon>
        <taxon>Pectinidae</taxon>
        <taxon>Mizuhopecten</taxon>
    </lineage>
</organism>
<reference evidence="1 2" key="1">
    <citation type="journal article" date="2017" name="Nat. Ecol. Evol.">
        <title>Scallop genome provides insights into evolution of bilaterian karyotype and development.</title>
        <authorList>
            <person name="Wang S."/>
            <person name="Zhang J."/>
            <person name="Jiao W."/>
            <person name="Li J."/>
            <person name="Xun X."/>
            <person name="Sun Y."/>
            <person name="Guo X."/>
            <person name="Huan P."/>
            <person name="Dong B."/>
            <person name="Zhang L."/>
            <person name="Hu X."/>
            <person name="Sun X."/>
            <person name="Wang J."/>
            <person name="Zhao C."/>
            <person name="Wang Y."/>
            <person name="Wang D."/>
            <person name="Huang X."/>
            <person name="Wang R."/>
            <person name="Lv J."/>
            <person name="Li Y."/>
            <person name="Zhang Z."/>
            <person name="Liu B."/>
            <person name="Lu W."/>
            <person name="Hui Y."/>
            <person name="Liang J."/>
            <person name="Zhou Z."/>
            <person name="Hou R."/>
            <person name="Li X."/>
            <person name="Liu Y."/>
            <person name="Li H."/>
            <person name="Ning X."/>
            <person name="Lin Y."/>
            <person name="Zhao L."/>
            <person name="Xing Q."/>
            <person name="Dou J."/>
            <person name="Li Y."/>
            <person name="Mao J."/>
            <person name="Guo H."/>
            <person name="Dou H."/>
            <person name="Li T."/>
            <person name="Mu C."/>
            <person name="Jiang W."/>
            <person name="Fu Q."/>
            <person name="Fu X."/>
            <person name="Miao Y."/>
            <person name="Liu J."/>
            <person name="Yu Q."/>
            <person name="Li R."/>
            <person name="Liao H."/>
            <person name="Li X."/>
            <person name="Kong Y."/>
            <person name="Jiang Z."/>
            <person name="Chourrout D."/>
            <person name="Li R."/>
            <person name="Bao Z."/>
        </authorList>
    </citation>
    <scope>NUCLEOTIDE SEQUENCE [LARGE SCALE GENOMIC DNA]</scope>
    <source>
        <strain evidence="1 2">PY_sf001</strain>
    </source>
</reference>
<name>A0A210PK61_MIZYE</name>
<sequence>MAGSKINSEWGWIRKNLTLRIKLYHLEGDTKDRVIYIEVESGKRKNILECYLKEDGSMGWDYTEKCWLLQVRHTMEKLLERACILCWNLCGFFTSVIGNATSIVLMSLVPATVKQVTGILSKSIAGEDIKLPVGGQGAGL</sequence>
<evidence type="ECO:0000313" key="2">
    <source>
        <dbReference type="Proteomes" id="UP000242188"/>
    </source>
</evidence>
<evidence type="ECO:0000313" key="1">
    <source>
        <dbReference type="EMBL" id="OWF36888.1"/>
    </source>
</evidence>
<dbReference type="AlphaFoldDB" id="A0A210PK61"/>
<comment type="caution">
    <text evidence="1">The sequence shown here is derived from an EMBL/GenBank/DDBJ whole genome shotgun (WGS) entry which is preliminary data.</text>
</comment>
<accession>A0A210PK61</accession>
<proteinExistence type="predicted"/>
<dbReference type="EMBL" id="NEDP02075779">
    <property type="protein sequence ID" value="OWF36888.1"/>
    <property type="molecule type" value="Genomic_DNA"/>
</dbReference>
<gene>
    <name evidence="1" type="ORF">KP79_PYT02701</name>
</gene>